<proteinExistence type="predicted"/>
<name>A0A518HEN6_9BACT</name>
<sequence>MDGPDFFGLALESLPAAASSPLAFVAYITTIATWIWAWSRSKQLQAFLEGLERVPKSQRPAHTRTVLGEVVPSSISVEEWIRARRQKYLYYSFLSLLVLVLCLVALAAFDAGREQELERLRDDISATGQALRDAIDREKRIIAVSHEAYGQARAISYYRAADGEIGELTRKLKMLVEEFKGRSNVHKGLSEAEARRIRLAKAIIADAGQRYGETLRLLTREDASKALSEARESRQHAVRLLMTRAHALHLLFIDELQSSLDHKVETIEEELRCYRDVLSIDPLNATAKSNAARCHDWMGREEDAAALYNEIFTKFRNLRNSKNMENELLDYI</sequence>
<dbReference type="InterPro" id="IPR011990">
    <property type="entry name" value="TPR-like_helical_dom_sf"/>
</dbReference>
<dbReference type="Proteomes" id="UP000317835">
    <property type="component" value="Plasmid pElP_1"/>
</dbReference>
<keyword evidence="2" id="KW-0614">Plasmid</keyword>
<protein>
    <recommendedName>
        <fullName evidence="4">Tetratricopeptide repeat protein</fullName>
    </recommendedName>
</protein>
<dbReference type="AlphaFoldDB" id="A0A518HEN6"/>
<keyword evidence="1" id="KW-0812">Transmembrane</keyword>
<dbReference type="KEGG" id="tpla:ElP_72810"/>
<feature type="transmembrane region" description="Helical" evidence="1">
    <location>
        <begin position="88"/>
        <end position="109"/>
    </location>
</feature>
<evidence type="ECO:0000256" key="1">
    <source>
        <dbReference type="SAM" id="Phobius"/>
    </source>
</evidence>
<geneLocation type="plasmid" evidence="3">
    <name>pelp_1</name>
</geneLocation>
<evidence type="ECO:0008006" key="4">
    <source>
        <dbReference type="Google" id="ProtNLM"/>
    </source>
</evidence>
<accession>A0A518HEN6</accession>
<keyword evidence="1" id="KW-1133">Transmembrane helix</keyword>
<evidence type="ECO:0000313" key="3">
    <source>
        <dbReference type="Proteomes" id="UP000317835"/>
    </source>
</evidence>
<gene>
    <name evidence="2" type="ORF">ElP_72810</name>
</gene>
<reference evidence="2 3" key="1">
    <citation type="submission" date="2019-02" db="EMBL/GenBank/DDBJ databases">
        <title>Deep-cultivation of Planctomycetes and their phenomic and genomic characterization uncovers novel biology.</title>
        <authorList>
            <person name="Wiegand S."/>
            <person name="Jogler M."/>
            <person name="Boedeker C."/>
            <person name="Pinto D."/>
            <person name="Vollmers J."/>
            <person name="Rivas-Marin E."/>
            <person name="Kohn T."/>
            <person name="Peeters S.H."/>
            <person name="Heuer A."/>
            <person name="Rast P."/>
            <person name="Oberbeckmann S."/>
            <person name="Bunk B."/>
            <person name="Jeske O."/>
            <person name="Meyerdierks A."/>
            <person name="Storesund J.E."/>
            <person name="Kallscheuer N."/>
            <person name="Luecker S."/>
            <person name="Lage O.M."/>
            <person name="Pohl T."/>
            <person name="Merkel B.J."/>
            <person name="Hornburger P."/>
            <person name="Mueller R.-W."/>
            <person name="Bruemmer F."/>
            <person name="Labrenz M."/>
            <person name="Spormann A.M."/>
            <person name="Op den Camp H."/>
            <person name="Overmann J."/>
            <person name="Amann R."/>
            <person name="Jetten M.S.M."/>
            <person name="Mascher T."/>
            <person name="Medema M.H."/>
            <person name="Devos D.P."/>
            <person name="Kaster A.-K."/>
            <person name="Ovreas L."/>
            <person name="Rohde M."/>
            <person name="Galperin M.Y."/>
            <person name="Jogler C."/>
        </authorList>
    </citation>
    <scope>NUCLEOTIDE SEQUENCE [LARGE SCALE GENOMIC DNA]</scope>
    <source>
        <strain evidence="2 3">ElP</strain>
        <plasmid evidence="3">pelp_1</plasmid>
    </source>
</reference>
<feature type="transmembrane region" description="Helical" evidence="1">
    <location>
        <begin position="20"/>
        <end position="38"/>
    </location>
</feature>
<evidence type="ECO:0000313" key="2">
    <source>
        <dbReference type="EMBL" id="QDV39317.1"/>
    </source>
</evidence>
<dbReference type="SUPFAM" id="SSF48452">
    <property type="entry name" value="TPR-like"/>
    <property type="match status" value="1"/>
</dbReference>
<dbReference type="EMBL" id="CP036427">
    <property type="protein sequence ID" value="QDV39317.1"/>
    <property type="molecule type" value="Genomic_DNA"/>
</dbReference>
<keyword evidence="1" id="KW-0472">Membrane</keyword>
<dbReference type="Gene3D" id="1.25.40.10">
    <property type="entry name" value="Tetratricopeptide repeat domain"/>
    <property type="match status" value="1"/>
</dbReference>
<keyword evidence="3" id="KW-1185">Reference proteome</keyword>
<organism evidence="2 3">
    <name type="scientific">Tautonia plasticadhaerens</name>
    <dbReference type="NCBI Taxonomy" id="2527974"/>
    <lineage>
        <taxon>Bacteria</taxon>
        <taxon>Pseudomonadati</taxon>
        <taxon>Planctomycetota</taxon>
        <taxon>Planctomycetia</taxon>
        <taxon>Isosphaerales</taxon>
        <taxon>Isosphaeraceae</taxon>
        <taxon>Tautonia</taxon>
    </lineage>
</organism>